<evidence type="ECO:0008006" key="2">
    <source>
        <dbReference type="Google" id="ProtNLM"/>
    </source>
</evidence>
<dbReference type="EMBL" id="UINC01031239">
    <property type="protein sequence ID" value="SVB16972.1"/>
    <property type="molecule type" value="Genomic_DNA"/>
</dbReference>
<protein>
    <recommendedName>
        <fullName evidence="2">Aldehyde dehydrogenase domain-containing protein</fullName>
    </recommendedName>
</protein>
<proteinExistence type="predicted"/>
<organism evidence="1">
    <name type="scientific">marine metagenome</name>
    <dbReference type="NCBI Taxonomy" id="408172"/>
    <lineage>
        <taxon>unclassified sequences</taxon>
        <taxon>metagenomes</taxon>
        <taxon>ecological metagenomes</taxon>
    </lineage>
</organism>
<name>A0A382BU37_9ZZZZ</name>
<accession>A0A382BU37</accession>
<dbReference type="AlphaFoldDB" id="A0A382BU37"/>
<reference evidence="1" key="1">
    <citation type="submission" date="2018-05" db="EMBL/GenBank/DDBJ databases">
        <authorList>
            <person name="Lanie J.A."/>
            <person name="Ng W.-L."/>
            <person name="Kazmierczak K.M."/>
            <person name="Andrzejewski T.M."/>
            <person name="Davidsen T.M."/>
            <person name="Wayne K.J."/>
            <person name="Tettelin H."/>
            <person name="Glass J.I."/>
            <person name="Rusch D."/>
            <person name="Podicherti R."/>
            <person name="Tsui H.-C.T."/>
            <person name="Winkler M.E."/>
        </authorList>
    </citation>
    <scope>NUCLEOTIDE SEQUENCE</scope>
</reference>
<feature type="non-terminal residue" evidence="1">
    <location>
        <position position="48"/>
    </location>
</feature>
<evidence type="ECO:0000313" key="1">
    <source>
        <dbReference type="EMBL" id="SVB16972.1"/>
    </source>
</evidence>
<gene>
    <name evidence="1" type="ORF">METZ01_LOCUS169826</name>
</gene>
<sequence>MNLIQHFVNGKIIPGKSDRKGKIFNPAIGEQESEVKLGSKLDLDEAVD</sequence>